<dbReference type="SUPFAM" id="SSF47598">
    <property type="entry name" value="Ribbon-helix-helix"/>
    <property type="match status" value="1"/>
</dbReference>
<dbReference type="GO" id="GO:0006355">
    <property type="term" value="P:regulation of DNA-templated transcription"/>
    <property type="evidence" value="ECO:0007669"/>
    <property type="project" value="InterPro"/>
</dbReference>
<feature type="domain" description="Antitoxin FitA-like ribbon-helix-helix" evidence="2">
    <location>
        <begin position="9"/>
        <end position="47"/>
    </location>
</feature>
<accession>A0A0M0F7I8</accession>
<dbReference type="InterPro" id="IPR053853">
    <property type="entry name" value="FitA-like_RHH"/>
</dbReference>
<dbReference type="InterPro" id="IPR013321">
    <property type="entry name" value="Arc_rbn_hlx_hlx"/>
</dbReference>
<dbReference type="InterPro" id="IPR010985">
    <property type="entry name" value="Ribbon_hlx_hlx"/>
</dbReference>
<feature type="compositionally biased region" description="Basic and acidic residues" evidence="1">
    <location>
        <begin position="76"/>
        <end position="87"/>
    </location>
</feature>
<evidence type="ECO:0000256" key="1">
    <source>
        <dbReference type="SAM" id="MobiDB-lite"/>
    </source>
</evidence>
<evidence type="ECO:0000313" key="4">
    <source>
        <dbReference type="Proteomes" id="UP000037387"/>
    </source>
</evidence>
<dbReference type="EMBL" id="ATNL01000008">
    <property type="protein sequence ID" value="KON73438.1"/>
    <property type="molecule type" value="Genomic_DNA"/>
</dbReference>
<proteinExistence type="predicted"/>
<feature type="region of interest" description="Disordered" evidence="1">
    <location>
        <begin position="76"/>
        <end position="102"/>
    </location>
</feature>
<evidence type="ECO:0000313" key="3">
    <source>
        <dbReference type="EMBL" id="KON73438.1"/>
    </source>
</evidence>
<keyword evidence="4" id="KW-1185">Reference proteome</keyword>
<sequence length="102" mass="10917">MDSEVVEMATLTIRGLDDDVRERLRARAAEHGRSMEAEIRAILTSAVTAPSGLERGLGTFIHSSFADAGLTVELDLPPRSEHGRAADFSDEPGGPDREVADA</sequence>
<organism evidence="3 4">
    <name type="scientific">Cellulosimicrobium cellulans F16</name>
    <dbReference type="NCBI Taxonomy" id="1350482"/>
    <lineage>
        <taxon>Bacteria</taxon>
        <taxon>Bacillati</taxon>
        <taxon>Actinomycetota</taxon>
        <taxon>Actinomycetes</taxon>
        <taxon>Micrococcales</taxon>
        <taxon>Promicromonosporaceae</taxon>
        <taxon>Cellulosimicrobium</taxon>
    </lineage>
</organism>
<dbReference type="Proteomes" id="UP000037387">
    <property type="component" value="Unassembled WGS sequence"/>
</dbReference>
<name>A0A0M0F7I8_CELCE</name>
<evidence type="ECO:0000259" key="2">
    <source>
        <dbReference type="Pfam" id="PF22513"/>
    </source>
</evidence>
<dbReference type="AlphaFoldDB" id="A0A0M0F7I8"/>
<dbReference type="PATRIC" id="fig|1350482.3.peg.2189"/>
<reference evidence="3 4" key="1">
    <citation type="journal article" date="2015" name="Sci. Rep.">
        <title>Functional and structural properties of a novel cellulosome-like multienzyme complex: efficient glycoside hydrolysis of water-insoluble 7-xylosyl-10-deacetylpaclitaxel.</title>
        <authorList>
            <person name="Dou T.Y."/>
            <person name="Luan H.W."/>
            <person name="Ge G.B."/>
            <person name="Dong M.M."/>
            <person name="Zou H.F."/>
            <person name="He Y.Q."/>
            <person name="Cui P."/>
            <person name="Wang J.Y."/>
            <person name="Hao D.C."/>
            <person name="Yang S.L."/>
            <person name="Yang L."/>
        </authorList>
    </citation>
    <scope>NUCLEOTIDE SEQUENCE [LARGE SCALE GENOMIC DNA]</scope>
    <source>
        <strain evidence="3 4">F16</strain>
    </source>
</reference>
<gene>
    <name evidence="3" type="ORF">M768_10885</name>
</gene>
<comment type="caution">
    <text evidence="3">The sequence shown here is derived from an EMBL/GenBank/DDBJ whole genome shotgun (WGS) entry which is preliminary data.</text>
</comment>
<protein>
    <recommendedName>
        <fullName evidence="2">Antitoxin FitA-like ribbon-helix-helix domain-containing protein</fullName>
    </recommendedName>
</protein>
<dbReference type="Pfam" id="PF22513">
    <property type="entry name" value="FitA-like_RHH"/>
    <property type="match status" value="1"/>
</dbReference>
<dbReference type="Gene3D" id="1.10.1220.10">
    <property type="entry name" value="Met repressor-like"/>
    <property type="match status" value="1"/>
</dbReference>